<feature type="compositionally biased region" description="Polar residues" evidence="12">
    <location>
        <begin position="74"/>
        <end position="88"/>
    </location>
</feature>
<feature type="region of interest" description="Disordered" evidence="12">
    <location>
        <begin position="58"/>
        <end position="88"/>
    </location>
</feature>
<dbReference type="STRING" id="413071.G9NCX2"/>
<dbReference type="AlphaFoldDB" id="G9NCX2"/>
<comment type="caution">
    <text evidence="14">The sequence shown here is derived from an EMBL/GenBank/DDBJ whole genome shotgun (WGS) entry which is preliminary data.</text>
</comment>
<evidence type="ECO:0000256" key="9">
    <source>
        <dbReference type="ARBA" id="ARBA00022968"/>
    </source>
</evidence>
<evidence type="ECO:0000256" key="7">
    <source>
        <dbReference type="ARBA" id="ARBA00022692"/>
    </source>
</evidence>
<evidence type="ECO:0000256" key="6">
    <source>
        <dbReference type="ARBA" id="ARBA00022679"/>
    </source>
</evidence>
<keyword evidence="5" id="KW-0328">Glycosyltransferase</keyword>
<name>G9NCX2_HYPVG</name>
<evidence type="ECO:0000256" key="3">
    <source>
        <dbReference type="ARBA" id="ARBA00006462"/>
    </source>
</evidence>
<comment type="pathway">
    <text evidence="2">Protein modification; protein glycosylation.</text>
</comment>
<evidence type="ECO:0000256" key="10">
    <source>
        <dbReference type="ARBA" id="ARBA00022989"/>
    </source>
</evidence>
<organism evidence="14 15">
    <name type="scientific">Hypocrea virens (strain Gv29-8 / FGSC 10586)</name>
    <name type="common">Gliocladium virens</name>
    <name type="synonym">Trichoderma virens</name>
    <dbReference type="NCBI Taxonomy" id="413071"/>
    <lineage>
        <taxon>Eukaryota</taxon>
        <taxon>Fungi</taxon>
        <taxon>Dikarya</taxon>
        <taxon>Ascomycota</taxon>
        <taxon>Pezizomycotina</taxon>
        <taxon>Sordariomycetes</taxon>
        <taxon>Hypocreomycetidae</taxon>
        <taxon>Hypocreales</taxon>
        <taxon>Hypocreaceae</taxon>
        <taxon>Trichoderma</taxon>
    </lineage>
</organism>
<feature type="domain" description="Fringe-like glycosyltransferase" evidence="13">
    <location>
        <begin position="198"/>
        <end position="267"/>
    </location>
</feature>
<dbReference type="InterPro" id="IPR026050">
    <property type="entry name" value="C1GALT1/C1GALT1_chp1"/>
</dbReference>
<gene>
    <name evidence="14" type="ORF">TRIVIDRAFT_38071</name>
</gene>
<comment type="subcellular location">
    <subcellularLocation>
        <location evidence="1">Membrane</location>
        <topology evidence="1">Single-pass type II membrane protein</topology>
    </subcellularLocation>
</comment>
<evidence type="ECO:0000256" key="1">
    <source>
        <dbReference type="ARBA" id="ARBA00004606"/>
    </source>
</evidence>
<dbReference type="Gene3D" id="3.90.550.50">
    <property type="match status" value="1"/>
</dbReference>
<dbReference type="InterPro" id="IPR003378">
    <property type="entry name" value="Fringe-like_glycosylTrfase"/>
</dbReference>
<dbReference type="GeneID" id="25793674"/>
<evidence type="ECO:0000256" key="12">
    <source>
        <dbReference type="SAM" id="MobiDB-lite"/>
    </source>
</evidence>
<dbReference type="PANTHER" id="PTHR23033">
    <property type="entry name" value="BETA1,3-GALACTOSYLTRANSFERASE"/>
    <property type="match status" value="1"/>
</dbReference>
<sequence length="498" mass="56803">MRQTKPAILSRRAAALLVILGVFLGALVIASKRLEVLCLDRVYYRRVKQAKEKLNVYEPADGTQGGDKRLASASVETSDRPNSISQPGCAQFPDTSNNLLVMKTGASEAFSRIPIQVLTNLKCLSDFLIFSDMEQEIAGYKIHDSLDKVLDSAKMGNADFSIYYRQRQCAVDQDNCNKHVDIAQEGWDLDKYKNIHIAEKAFRMRPSYDWYLFVDADTYVVWPTMVHWLNKLDHTEEMYFGSLAMLADFPFAHGGSGYVVSSAAMHGFFEGKDNVANLWDEATIGECCGDVMFAKALKEATGIEVNDTWPTINGEKHFIIPYSEEEWCQPITTMHHVGSEELSDIYAFERERNFAFPMRIRDLYHQFVAPQLEPLRPDWDNTSSDVLYLNTSSAIYDDEQLSKAKTQHLSHLEEMAHESFESCRAACQADKDCLQYRFHQGICGFGMRITHGHPKPREDDALNRWMSGWDIDKIQAWVQKHDICDDKIDWPLVQTTPT</sequence>
<reference evidence="14 15" key="1">
    <citation type="journal article" date="2011" name="Genome Biol.">
        <title>Comparative genome sequence analysis underscores mycoparasitism as the ancestral life style of Trichoderma.</title>
        <authorList>
            <person name="Kubicek C.P."/>
            <person name="Herrera-Estrella A."/>
            <person name="Seidl-Seiboth V."/>
            <person name="Martinez D.A."/>
            <person name="Druzhinina I.S."/>
            <person name="Thon M."/>
            <person name="Zeilinger S."/>
            <person name="Casas-Flores S."/>
            <person name="Horwitz B.A."/>
            <person name="Mukherjee P.K."/>
            <person name="Mukherjee M."/>
            <person name="Kredics L."/>
            <person name="Alcaraz L.D."/>
            <person name="Aerts A."/>
            <person name="Antal Z."/>
            <person name="Atanasova L."/>
            <person name="Cervantes-Badillo M.G."/>
            <person name="Challacombe J."/>
            <person name="Chertkov O."/>
            <person name="McCluskey K."/>
            <person name="Coulpier F."/>
            <person name="Deshpande N."/>
            <person name="von Doehren H."/>
            <person name="Ebbole D.J."/>
            <person name="Esquivel-Naranjo E.U."/>
            <person name="Fekete E."/>
            <person name="Flipphi M."/>
            <person name="Glaser F."/>
            <person name="Gomez-Rodriguez E.Y."/>
            <person name="Gruber S."/>
            <person name="Han C."/>
            <person name="Henrissat B."/>
            <person name="Hermosa R."/>
            <person name="Hernandez-Onate M."/>
            <person name="Karaffa L."/>
            <person name="Kosti I."/>
            <person name="Le Crom S."/>
            <person name="Lindquist E."/>
            <person name="Lucas S."/>
            <person name="Luebeck M."/>
            <person name="Luebeck P.S."/>
            <person name="Margeot A."/>
            <person name="Metz B."/>
            <person name="Misra M."/>
            <person name="Nevalainen H."/>
            <person name="Omann M."/>
            <person name="Packer N."/>
            <person name="Perrone G."/>
            <person name="Uresti-Rivera E.E."/>
            <person name="Salamov A."/>
            <person name="Schmoll M."/>
            <person name="Seiboth B."/>
            <person name="Shapiro H."/>
            <person name="Sukno S."/>
            <person name="Tamayo-Ramos J.A."/>
            <person name="Tisch D."/>
            <person name="Wiest A."/>
            <person name="Wilkinson H.H."/>
            <person name="Zhang M."/>
            <person name="Coutinho P.M."/>
            <person name="Kenerley C.M."/>
            <person name="Monte E."/>
            <person name="Baker S.E."/>
            <person name="Grigoriev I.V."/>
        </authorList>
    </citation>
    <scope>NUCLEOTIDE SEQUENCE [LARGE SCALE GENOMIC DNA]</scope>
    <source>
        <strain evidence="15">Gv29-8 / FGSC 10586</strain>
    </source>
</reference>
<dbReference type="GO" id="GO:0016020">
    <property type="term" value="C:membrane"/>
    <property type="evidence" value="ECO:0007669"/>
    <property type="project" value="UniProtKB-SubCell"/>
</dbReference>
<dbReference type="EC" id="2.4.1.122" evidence="4"/>
<dbReference type="HOGENOM" id="CLU_022549_1_0_1"/>
<evidence type="ECO:0000256" key="8">
    <source>
        <dbReference type="ARBA" id="ARBA00022741"/>
    </source>
</evidence>
<dbReference type="EMBL" id="ABDF02000092">
    <property type="protein sequence ID" value="EHK15784.1"/>
    <property type="molecule type" value="Genomic_DNA"/>
</dbReference>
<dbReference type="InParanoid" id="G9NCX2"/>
<evidence type="ECO:0000256" key="4">
    <source>
        <dbReference type="ARBA" id="ARBA00012557"/>
    </source>
</evidence>
<dbReference type="GO" id="GO:0016263">
    <property type="term" value="F:glycoprotein-N-acetylgalactosamine 3-beta-galactosyltransferase activity"/>
    <property type="evidence" value="ECO:0007669"/>
    <property type="project" value="UniProtKB-EC"/>
</dbReference>
<evidence type="ECO:0000256" key="2">
    <source>
        <dbReference type="ARBA" id="ARBA00004922"/>
    </source>
</evidence>
<dbReference type="RefSeq" id="XP_013949977.1">
    <property type="nucleotide sequence ID" value="XM_014094502.1"/>
</dbReference>
<keyword evidence="11" id="KW-0472">Membrane</keyword>
<dbReference type="Pfam" id="PF02434">
    <property type="entry name" value="Fringe"/>
    <property type="match status" value="1"/>
</dbReference>
<evidence type="ECO:0000313" key="15">
    <source>
        <dbReference type="Proteomes" id="UP000007115"/>
    </source>
</evidence>
<keyword evidence="15" id="KW-1185">Reference proteome</keyword>
<accession>G9NCX2</accession>
<proteinExistence type="inferred from homology"/>
<protein>
    <recommendedName>
        <fullName evidence="4">N-acetylgalactosaminide beta-1,3-galactosyltransferase</fullName>
        <ecNumber evidence="4">2.4.1.122</ecNumber>
    </recommendedName>
</protein>
<evidence type="ECO:0000259" key="13">
    <source>
        <dbReference type="Pfam" id="PF02434"/>
    </source>
</evidence>
<dbReference type="Proteomes" id="UP000007115">
    <property type="component" value="Unassembled WGS sequence"/>
</dbReference>
<keyword evidence="9" id="KW-0735">Signal-anchor</keyword>
<evidence type="ECO:0000256" key="11">
    <source>
        <dbReference type="ARBA" id="ARBA00023136"/>
    </source>
</evidence>
<keyword evidence="10" id="KW-1133">Transmembrane helix</keyword>
<keyword evidence="6" id="KW-0808">Transferase</keyword>
<evidence type="ECO:0000313" key="14">
    <source>
        <dbReference type="EMBL" id="EHK15784.1"/>
    </source>
</evidence>
<dbReference type="eggNOG" id="KOG2246">
    <property type="taxonomic scope" value="Eukaryota"/>
</dbReference>
<evidence type="ECO:0000256" key="5">
    <source>
        <dbReference type="ARBA" id="ARBA00022676"/>
    </source>
</evidence>
<dbReference type="VEuPathDB" id="FungiDB:TRIVIDRAFT_38071"/>
<keyword evidence="7" id="KW-0812">Transmembrane</keyword>
<dbReference type="OMA" id="WYLFVDA"/>
<dbReference type="OrthoDB" id="414175at2759"/>
<keyword evidence="8" id="KW-0547">Nucleotide-binding</keyword>
<dbReference type="GO" id="GO:0000166">
    <property type="term" value="F:nucleotide binding"/>
    <property type="evidence" value="ECO:0007669"/>
    <property type="project" value="UniProtKB-KW"/>
</dbReference>
<comment type="similarity">
    <text evidence="3">Belongs to the glycosyltransferase 31 family. Beta3-Gal-T subfamily.</text>
</comment>
<dbReference type="PANTHER" id="PTHR23033:SF40">
    <property type="entry name" value="APPLE DOMAIN-CONTAINING PROTEIN"/>
    <property type="match status" value="1"/>
</dbReference>